<keyword evidence="8 9" id="KW-0472">Membrane</keyword>
<evidence type="ECO:0000256" key="6">
    <source>
        <dbReference type="ARBA" id="ARBA00022989"/>
    </source>
</evidence>
<gene>
    <name evidence="9 11" type="primary">secF</name>
    <name evidence="11" type="ORF">Q5741_16900</name>
</gene>
<evidence type="ECO:0000256" key="2">
    <source>
        <dbReference type="ARBA" id="ARBA00022448"/>
    </source>
</evidence>
<proteinExistence type="inferred from homology"/>
<keyword evidence="5 9" id="KW-0653">Protein transport</keyword>
<feature type="domain" description="Protein export membrane protein SecD/SecF C-terminal" evidence="10">
    <location>
        <begin position="106"/>
        <end position="290"/>
    </location>
</feature>
<comment type="subcellular location">
    <subcellularLocation>
        <location evidence="1 9">Cell membrane</location>
        <topology evidence="1 9">Multi-pass membrane protein</topology>
    </subcellularLocation>
</comment>
<dbReference type="Proteomes" id="UP001240171">
    <property type="component" value="Unassembled WGS sequence"/>
</dbReference>
<feature type="transmembrane region" description="Helical" evidence="9">
    <location>
        <begin position="263"/>
        <end position="289"/>
    </location>
</feature>
<dbReference type="PANTHER" id="PTHR30081:SF8">
    <property type="entry name" value="PROTEIN TRANSLOCASE SUBUNIT SECF"/>
    <property type="match status" value="1"/>
</dbReference>
<feature type="transmembrane region" description="Helical" evidence="9">
    <location>
        <begin position="184"/>
        <end position="205"/>
    </location>
</feature>
<dbReference type="PANTHER" id="PTHR30081">
    <property type="entry name" value="PROTEIN-EXPORT MEMBRANE PROTEIN SEC"/>
    <property type="match status" value="1"/>
</dbReference>
<name>A0ABT9CFN0_9BACL</name>
<reference evidence="11 12" key="1">
    <citation type="submission" date="2023-07" db="EMBL/GenBank/DDBJ databases">
        <title>Paenibacillus sp. JX-17 nov. isolated from soil.</title>
        <authorList>
            <person name="Wan Y."/>
            <person name="Liu B."/>
        </authorList>
    </citation>
    <scope>NUCLEOTIDE SEQUENCE [LARGE SCALE GENOMIC DNA]</scope>
    <source>
        <strain evidence="11 12">JX-17</strain>
    </source>
</reference>
<feature type="transmembrane region" description="Helical" evidence="9">
    <location>
        <begin position="239"/>
        <end position="257"/>
    </location>
</feature>
<comment type="subunit">
    <text evidence="9">Forms a complex with SecD. Part of the essential Sec protein translocation apparatus which comprises SecA, SecYEG and auxiliary proteins SecDF. Other proteins may also be involved.</text>
</comment>
<keyword evidence="4 9" id="KW-0812">Transmembrane</keyword>
<evidence type="ECO:0000256" key="1">
    <source>
        <dbReference type="ARBA" id="ARBA00004651"/>
    </source>
</evidence>
<feature type="transmembrane region" description="Helical" evidence="9">
    <location>
        <begin position="157"/>
        <end position="178"/>
    </location>
</feature>
<evidence type="ECO:0000256" key="8">
    <source>
        <dbReference type="ARBA" id="ARBA00023136"/>
    </source>
</evidence>
<dbReference type="InterPro" id="IPR048634">
    <property type="entry name" value="SecD_SecF_C"/>
</dbReference>
<keyword evidence="6 9" id="KW-1133">Transmembrane helix</keyword>
<evidence type="ECO:0000313" key="11">
    <source>
        <dbReference type="EMBL" id="MDO7908088.1"/>
    </source>
</evidence>
<dbReference type="InterPro" id="IPR022646">
    <property type="entry name" value="SecD/SecF_CS"/>
</dbReference>
<comment type="function">
    <text evidence="9">Part of the Sec protein translocase complex. Interacts with the SecYEG preprotein conducting channel. SecDF uses the proton motive force (PMF) to complete protein translocation after the ATP-dependent function of SecA.</text>
</comment>
<keyword evidence="3 9" id="KW-1003">Cell membrane</keyword>
<evidence type="ECO:0000256" key="9">
    <source>
        <dbReference type="HAMAP-Rule" id="MF_01464"/>
    </source>
</evidence>
<organism evidence="11 12">
    <name type="scientific">Paenibacillus lacisoli</name>
    <dbReference type="NCBI Taxonomy" id="3064525"/>
    <lineage>
        <taxon>Bacteria</taxon>
        <taxon>Bacillati</taxon>
        <taxon>Bacillota</taxon>
        <taxon>Bacilli</taxon>
        <taxon>Bacillales</taxon>
        <taxon>Paenibacillaceae</taxon>
        <taxon>Paenibacillus</taxon>
    </lineage>
</organism>
<feature type="transmembrane region" description="Helical" evidence="9">
    <location>
        <begin position="20"/>
        <end position="41"/>
    </location>
</feature>
<evidence type="ECO:0000256" key="5">
    <source>
        <dbReference type="ARBA" id="ARBA00022927"/>
    </source>
</evidence>
<dbReference type="InterPro" id="IPR055344">
    <property type="entry name" value="SecD_SecF_C_bact"/>
</dbReference>
<dbReference type="NCBIfam" id="TIGR00966">
    <property type="entry name" value="transloc_SecF"/>
    <property type="match status" value="1"/>
</dbReference>
<accession>A0ABT9CFN0</accession>
<feature type="transmembrane region" description="Helical" evidence="9">
    <location>
        <begin position="133"/>
        <end position="150"/>
    </location>
</feature>
<dbReference type="InterPro" id="IPR022645">
    <property type="entry name" value="SecD/SecF_bac"/>
</dbReference>
<sequence length="307" mass="34199">MSSKKEKWNYDFIKASKFFYTFSIIITLLGIICLAVFGLNYGVDFRSGSNVDISLSKNITAAQIQPILKQVGVDDHAEITVSNDRANIRFAKVLSETQENQLKTTITKDLDSKASFEVNTVDTEMAKELERNALYAVLIASVAIMAYVAVRFEWRFAVAAVVSLLHDAFLVISIFSIFRLEVDLTFITAILTIVGFSINDTIVIFDRIRENLRFSKQKTKDDLKTIVNKSISQTMSRSLGTVFTVFIAAFCLFVLGGESIRMFSLAMVIGLVFGAYSSIFIASPLWFALKGKQKNKPAPAKAKTAKE</sequence>
<dbReference type="SUPFAM" id="SSF82866">
    <property type="entry name" value="Multidrug efflux transporter AcrB transmembrane domain"/>
    <property type="match status" value="1"/>
</dbReference>
<keyword evidence="7 9" id="KW-0811">Translocation</keyword>
<evidence type="ECO:0000256" key="4">
    <source>
        <dbReference type="ARBA" id="ARBA00022692"/>
    </source>
</evidence>
<protein>
    <recommendedName>
        <fullName evidence="9">Protein-export membrane protein SecF</fullName>
    </recommendedName>
</protein>
<dbReference type="InterPro" id="IPR005665">
    <property type="entry name" value="SecF_bac"/>
</dbReference>
<dbReference type="NCBIfam" id="TIGR00916">
    <property type="entry name" value="2A0604s01"/>
    <property type="match status" value="1"/>
</dbReference>
<comment type="caution">
    <text evidence="11">The sequence shown here is derived from an EMBL/GenBank/DDBJ whole genome shotgun (WGS) entry which is preliminary data.</text>
</comment>
<dbReference type="PRINTS" id="PR01755">
    <property type="entry name" value="SECFTRNLCASE"/>
</dbReference>
<evidence type="ECO:0000259" key="10">
    <source>
        <dbReference type="Pfam" id="PF02355"/>
    </source>
</evidence>
<evidence type="ECO:0000313" key="12">
    <source>
        <dbReference type="Proteomes" id="UP001240171"/>
    </source>
</evidence>
<comment type="similarity">
    <text evidence="9">Belongs to the SecD/SecF family. SecF subfamily.</text>
</comment>
<keyword evidence="12" id="KW-1185">Reference proteome</keyword>
<dbReference type="HAMAP" id="MF_01464_B">
    <property type="entry name" value="SecF_B"/>
    <property type="match status" value="1"/>
</dbReference>
<dbReference type="Gene3D" id="1.20.1640.10">
    <property type="entry name" value="Multidrug efflux transporter AcrB transmembrane domain"/>
    <property type="match status" value="1"/>
</dbReference>
<dbReference type="EMBL" id="JAUQTB010000012">
    <property type="protein sequence ID" value="MDO7908088.1"/>
    <property type="molecule type" value="Genomic_DNA"/>
</dbReference>
<dbReference type="Pfam" id="PF07549">
    <property type="entry name" value="Sec_GG"/>
    <property type="match status" value="1"/>
</dbReference>
<dbReference type="InterPro" id="IPR022813">
    <property type="entry name" value="SecD/SecF_arch_bac"/>
</dbReference>
<evidence type="ECO:0000256" key="7">
    <source>
        <dbReference type="ARBA" id="ARBA00023010"/>
    </source>
</evidence>
<keyword evidence="2 9" id="KW-0813">Transport</keyword>
<dbReference type="Pfam" id="PF02355">
    <property type="entry name" value="SecD_SecF_C"/>
    <property type="match status" value="1"/>
</dbReference>
<evidence type="ECO:0000256" key="3">
    <source>
        <dbReference type="ARBA" id="ARBA00022475"/>
    </source>
</evidence>